<comment type="subcellular location">
    <subcellularLocation>
        <location evidence="1 5">Secreted</location>
    </subcellularLocation>
</comment>
<keyword evidence="4 5" id="KW-0732">Signal</keyword>
<dbReference type="InterPro" id="IPR031825">
    <property type="entry name" value="RXLR"/>
</dbReference>
<evidence type="ECO:0000313" key="8">
    <source>
        <dbReference type="EMBL" id="AEK81185.1"/>
    </source>
</evidence>
<name>E0W536_PHYSO</name>
<dbReference type="EMBL" id="JN254370">
    <property type="protein sequence ID" value="AEK81183.1"/>
    <property type="molecule type" value="Genomic_DNA"/>
</dbReference>
<evidence type="ECO:0000313" key="6">
    <source>
        <dbReference type="EMBL" id="AEK81183.1"/>
    </source>
</evidence>
<comment type="domain">
    <text evidence="5">The RxLR-dEER motif acts to carry the protein into the host cell cytoplasm through binding to cell surface phosphatidylinositol-3-phosphate.</text>
</comment>
<evidence type="ECO:0000256" key="3">
    <source>
        <dbReference type="ARBA" id="ARBA00022525"/>
    </source>
</evidence>
<reference evidence="7" key="1">
    <citation type="journal article" date="2011" name="Plant Cell">
        <title>Transcriptional programming and functional interactions within the Phytophthora sojae RXLR effector repertoire.</title>
        <authorList>
            <person name="Wang Q."/>
            <person name="Han C."/>
            <person name="Ferreira A.O."/>
            <person name="Yu X."/>
            <person name="Ye W."/>
            <person name="Tripathy S."/>
            <person name="Kale S.D."/>
            <person name="Gu B."/>
            <person name="Sheng Y."/>
            <person name="Sui Y."/>
            <person name="Wang X."/>
            <person name="Zhang Z."/>
            <person name="Cheng B."/>
            <person name="Dong S."/>
            <person name="Shan W."/>
            <person name="Zheng X."/>
            <person name="Dou D."/>
            <person name="Tyler B.M."/>
            <person name="Wang Y."/>
        </authorList>
    </citation>
    <scope>NUCLEOTIDE SEQUENCE</scope>
    <source>
        <strain evidence="6">P7064</strain>
        <strain evidence="7">P7074</strain>
        <strain evidence="8">P7076</strain>
    </source>
</reference>
<dbReference type="VEuPathDB" id="FungiDB:PHYSODRAFT_286675"/>
<evidence type="ECO:0000256" key="4">
    <source>
        <dbReference type="ARBA" id="ARBA00022729"/>
    </source>
</evidence>
<feature type="signal peptide" evidence="5">
    <location>
        <begin position="1"/>
        <end position="18"/>
    </location>
</feature>
<comment type="similarity">
    <text evidence="2 5">Belongs to the RxLR effector family.</text>
</comment>
<gene>
    <name evidence="7" type="primary">Avh</name>
</gene>
<dbReference type="AlphaFoldDB" id="E0W536"/>
<sequence length="96" mass="10618">MRVLSLLTVIALVSSCEAATSATTGVVKTDITFLSRALTAEYQPKRSLRQYDEDELATLDSEDEERAGTSQKMEELVEKFGHLGFTTRGFDTPVRS</sequence>
<dbReference type="EMBL" id="JN254371">
    <property type="protein sequence ID" value="AEK81184.1"/>
    <property type="molecule type" value="Genomic_DNA"/>
</dbReference>
<feature type="chain" id="PRO_5007653008" description="RxLR effector protein" evidence="5">
    <location>
        <begin position="19"/>
        <end position="96"/>
    </location>
</feature>
<comment type="function">
    <text evidence="5">Effector that suppresses plant defense responses during pathogen infection.</text>
</comment>
<evidence type="ECO:0000256" key="2">
    <source>
        <dbReference type="ARBA" id="ARBA00010400"/>
    </source>
</evidence>
<dbReference type="RefSeq" id="XP_009531146.1">
    <property type="nucleotide sequence ID" value="XM_009532851.1"/>
</dbReference>
<dbReference type="KEGG" id="psoj:PHYSODRAFT_286675"/>
<protein>
    <recommendedName>
        <fullName evidence="5">RxLR effector protein</fullName>
    </recommendedName>
</protein>
<keyword evidence="3 5" id="KW-0964">Secreted</keyword>
<organism evidence="7">
    <name type="scientific">Phytophthora sojae</name>
    <name type="common">Soybean stem and root rot agent</name>
    <name type="synonym">Phytophthora megasperma f. sp. glycines</name>
    <dbReference type="NCBI Taxonomy" id="67593"/>
    <lineage>
        <taxon>Eukaryota</taxon>
        <taxon>Sar</taxon>
        <taxon>Stramenopiles</taxon>
        <taxon>Oomycota</taxon>
        <taxon>Peronosporomycetes</taxon>
        <taxon>Peronosporales</taxon>
        <taxon>Peronosporaceae</taxon>
        <taxon>Phytophthora</taxon>
    </lineage>
</organism>
<proteinExistence type="inferred from homology"/>
<dbReference type="PROSITE" id="PS51257">
    <property type="entry name" value="PROKAR_LIPOPROTEIN"/>
    <property type="match status" value="1"/>
</dbReference>
<dbReference type="EMBL" id="JN254372">
    <property type="protein sequence ID" value="AEK81185.1"/>
    <property type="molecule type" value="Genomic_DNA"/>
</dbReference>
<evidence type="ECO:0000313" key="7">
    <source>
        <dbReference type="EMBL" id="AEK81184.1"/>
    </source>
</evidence>
<dbReference type="Pfam" id="PF16810">
    <property type="entry name" value="RXLR"/>
    <property type="match status" value="1"/>
</dbReference>
<evidence type="ECO:0000256" key="5">
    <source>
        <dbReference type="RuleBase" id="RU367124"/>
    </source>
</evidence>
<accession>E0W536</accession>
<evidence type="ECO:0000256" key="1">
    <source>
        <dbReference type="ARBA" id="ARBA00004613"/>
    </source>
</evidence>